<organism evidence="11 12">
    <name type="scientific">Phormidesmis priestleyi Ana</name>
    <dbReference type="NCBI Taxonomy" id="1666911"/>
    <lineage>
        <taxon>Bacteria</taxon>
        <taxon>Bacillati</taxon>
        <taxon>Cyanobacteriota</taxon>
        <taxon>Cyanophyceae</taxon>
        <taxon>Leptolyngbyales</taxon>
        <taxon>Leptolyngbyaceae</taxon>
        <taxon>Phormidesmis</taxon>
    </lineage>
</organism>
<comment type="similarity">
    <text evidence="10">Belongs to the PlsY family.</text>
</comment>
<keyword evidence="8 10" id="KW-0594">Phospholipid biosynthesis</keyword>
<dbReference type="EC" id="2.3.1.275" evidence="10"/>
<feature type="transmembrane region" description="Helical" evidence="10">
    <location>
        <begin position="145"/>
        <end position="173"/>
    </location>
</feature>
<evidence type="ECO:0000256" key="7">
    <source>
        <dbReference type="ARBA" id="ARBA00023136"/>
    </source>
</evidence>
<evidence type="ECO:0000256" key="9">
    <source>
        <dbReference type="ARBA" id="ARBA00023264"/>
    </source>
</evidence>
<accession>A0A0N8KN71</accession>
<evidence type="ECO:0000256" key="2">
    <source>
        <dbReference type="ARBA" id="ARBA00022516"/>
    </source>
</evidence>
<evidence type="ECO:0000256" key="1">
    <source>
        <dbReference type="ARBA" id="ARBA00022475"/>
    </source>
</evidence>
<sequence length="215" mass="22027">MSGFIAAIVTLGLLAAYLLGSIPTGFLLGKALQGIDIREHGSGNTGATNVFRVIGKGAGITALVIDLIKGLVAVRLMMALISLFVLPKVGTDALIWIVWVYMFAAALAVVGHSKSVWIGFAGGKSAATGLGVLLALVWPVGLSAAAVFVTAVLLSRTVSVGSIAAALSVAVFMIAMQQPLPYVLLAIAGGGYVILRHRSNISRLLTGTEPKTFGG</sequence>
<dbReference type="PATRIC" id="fig|1666911.3.peg.620"/>
<reference evidence="11 12" key="1">
    <citation type="submission" date="2015-09" db="EMBL/GenBank/DDBJ databases">
        <title>Identification and resolution of microdiversity through metagenomic sequencing of parallel consortia.</title>
        <authorList>
            <person name="Nelson W.C."/>
            <person name="Romine M.F."/>
            <person name="Lindemann S.R."/>
        </authorList>
    </citation>
    <scope>NUCLEOTIDE SEQUENCE [LARGE SCALE GENOMIC DNA]</scope>
    <source>
        <strain evidence="11">Ana</strain>
    </source>
</reference>
<evidence type="ECO:0000256" key="5">
    <source>
        <dbReference type="ARBA" id="ARBA00022989"/>
    </source>
</evidence>
<dbReference type="PANTHER" id="PTHR30309">
    <property type="entry name" value="INNER MEMBRANE PROTEIN YGIH"/>
    <property type="match status" value="1"/>
</dbReference>
<dbReference type="GO" id="GO:0005886">
    <property type="term" value="C:plasma membrane"/>
    <property type="evidence" value="ECO:0007669"/>
    <property type="project" value="UniProtKB-SubCell"/>
</dbReference>
<dbReference type="UniPathway" id="UPA00085"/>
<dbReference type="GO" id="GO:0043772">
    <property type="term" value="F:acyl-phosphate glycerol-3-phosphate acyltransferase activity"/>
    <property type="evidence" value="ECO:0007669"/>
    <property type="project" value="UniProtKB-UniRule"/>
</dbReference>
<evidence type="ECO:0000256" key="8">
    <source>
        <dbReference type="ARBA" id="ARBA00023209"/>
    </source>
</evidence>
<dbReference type="Proteomes" id="UP000050465">
    <property type="component" value="Unassembled WGS sequence"/>
</dbReference>
<protein>
    <recommendedName>
        <fullName evidence="10">Glycerol-3-phosphate acyltransferase</fullName>
    </recommendedName>
    <alternativeName>
        <fullName evidence="10">Acyl-PO4 G3P acyltransferase</fullName>
    </alternativeName>
    <alternativeName>
        <fullName evidence="10">Acyl-phosphate--glycerol-3-phosphate acyltransferase</fullName>
    </alternativeName>
    <alternativeName>
        <fullName evidence="10">G3P acyltransferase</fullName>
        <shortName evidence="10">GPAT</shortName>
        <ecNumber evidence="10">2.3.1.275</ecNumber>
    </alternativeName>
    <alternativeName>
        <fullName evidence="10">Lysophosphatidic acid synthase</fullName>
        <shortName evidence="10">LPA synthase</shortName>
    </alternativeName>
</protein>
<evidence type="ECO:0000256" key="10">
    <source>
        <dbReference type="HAMAP-Rule" id="MF_01043"/>
    </source>
</evidence>
<proteinExistence type="inferred from homology"/>
<comment type="catalytic activity">
    <reaction evidence="10">
        <text>an acyl phosphate + sn-glycerol 3-phosphate = a 1-acyl-sn-glycero-3-phosphate + phosphate</text>
        <dbReference type="Rhea" id="RHEA:34075"/>
        <dbReference type="ChEBI" id="CHEBI:43474"/>
        <dbReference type="ChEBI" id="CHEBI:57597"/>
        <dbReference type="ChEBI" id="CHEBI:57970"/>
        <dbReference type="ChEBI" id="CHEBI:59918"/>
        <dbReference type="EC" id="2.3.1.275"/>
    </reaction>
</comment>
<keyword evidence="7 10" id="KW-0472">Membrane</keyword>
<feature type="transmembrane region" description="Helical" evidence="10">
    <location>
        <begin position="116"/>
        <end position="138"/>
    </location>
</feature>
<keyword evidence="2 10" id="KW-0444">Lipid biosynthesis</keyword>
<dbReference type="Pfam" id="PF02660">
    <property type="entry name" value="G3P_acyltransf"/>
    <property type="match status" value="1"/>
</dbReference>
<dbReference type="AlphaFoldDB" id="A0A0N8KN71"/>
<comment type="subcellular location">
    <subcellularLocation>
        <location evidence="10">Cell membrane</location>
        <topology evidence="10">Multi-pass membrane protein</topology>
    </subcellularLocation>
</comment>
<keyword evidence="5 10" id="KW-1133">Transmembrane helix</keyword>
<dbReference type="SMART" id="SM01207">
    <property type="entry name" value="G3P_acyltransf"/>
    <property type="match status" value="1"/>
</dbReference>
<dbReference type="GO" id="GO:0008654">
    <property type="term" value="P:phospholipid biosynthetic process"/>
    <property type="evidence" value="ECO:0007669"/>
    <property type="project" value="UniProtKB-UniRule"/>
</dbReference>
<evidence type="ECO:0000313" key="12">
    <source>
        <dbReference type="Proteomes" id="UP000050465"/>
    </source>
</evidence>
<keyword evidence="3 10" id="KW-0808">Transferase</keyword>
<keyword evidence="4 10" id="KW-0812">Transmembrane</keyword>
<feature type="transmembrane region" description="Helical" evidence="10">
    <location>
        <begin position="93"/>
        <end position="110"/>
    </location>
</feature>
<dbReference type="EMBL" id="LJZR01000010">
    <property type="protein sequence ID" value="KPQ35722.1"/>
    <property type="molecule type" value="Genomic_DNA"/>
</dbReference>
<keyword evidence="11" id="KW-0012">Acyltransferase</keyword>
<keyword evidence="9 10" id="KW-1208">Phospholipid metabolism</keyword>
<feature type="transmembrane region" description="Helical" evidence="10">
    <location>
        <begin position="67"/>
        <end position="86"/>
    </location>
</feature>
<comment type="function">
    <text evidence="10">Catalyzes the transfer of an acyl group from acyl-phosphate (acyl-PO(4)) to glycerol-3-phosphate (G3P) to form lysophosphatidic acid (LPA). This enzyme utilizes acyl-phosphate as fatty acyl donor, but not acyl-CoA or acyl-ACP.</text>
</comment>
<dbReference type="HAMAP" id="MF_01043">
    <property type="entry name" value="PlsY"/>
    <property type="match status" value="1"/>
</dbReference>
<dbReference type="NCBIfam" id="TIGR00023">
    <property type="entry name" value="glycerol-3-phosphate 1-O-acyltransferase PlsY"/>
    <property type="match status" value="1"/>
</dbReference>
<comment type="caution">
    <text evidence="11">The sequence shown here is derived from an EMBL/GenBank/DDBJ whole genome shotgun (WGS) entry which is preliminary data.</text>
</comment>
<evidence type="ECO:0000256" key="3">
    <source>
        <dbReference type="ARBA" id="ARBA00022679"/>
    </source>
</evidence>
<keyword evidence="1 10" id="KW-1003">Cell membrane</keyword>
<evidence type="ECO:0000256" key="6">
    <source>
        <dbReference type="ARBA" id="ARBA00023098"/>
    </source>
</evidence>
<evidence type="ECO:0000256" key="4">
    <source>
        <dbReference type="ARBA" id="ARBA00022692"/>
    </source>
</evidence>
<evidence type="ECO:0000313" key="11">
    <source>
        <dbReference type="EMBL" id="KPQ35722.1"/>
    </source>
</evidence>
<dbReference type="PANTHER" id="PTHR30309:SF0">
    <property type="entry name" value="GLYCEROL-3-PHOSPHATE ACYLTRANSFERASE-RELATED"/>
    <property type="match status" value="1"/>
</dbReference>
<comment type="subunit">
    <text evidence="10">Probably interacts with PlsX.</text>
</comment>
<dbReference type="STRING" id="1666911.HLUCCA11_09145"/>
<name>A0A0N8KN71_9CYAN</name>
<keyword evidence="6 10" id="KW-0443">Lipid metabolism</keyword>
<comment type="pathway">
    <text evidence="10">Lipid metabolism; phospholipid metabolism.</text>
</comment>
<dbReference type="InterPro" id="IPR003811">
    <property type="entry name" value="G3P_acylTferase_PlsY"/>
</dbReference>
<gene>
    <name evidence="10 11" type="primary">plsY</name>
    <name evidence="11" type="ORF">HLUCCA11_09145</name>
</gene>
<feature type="transmembrane region" description="Helical" evidence="10">
    <location>
        <begin position="179"/>
        <end position="195"/>
    </location>
</feature>